<reference evidence="3" key="3">
    <citation type="submission" date="2015-06" db="UniProtKB">
        <authorList>
            <consortium name="EnsemblMetazoa"/>
        </authorList>
    </citation>
    <scope>IDENTIFICATION</scope>
</reference>
<feature type="compositionally biased region" description="Acidic residues" evidence="1">
    <location>
        <begin position="171"/>
        <end position="184"/>
    </location>
</feature>
<evidence type="ECO:0000313" key="2">
    <source>
        <dbReference type="EMBL" id="ESO07697.1"/>
    </source>
</evidence>
<evidence type="ECO:0000313" key="3">
    <source>
        <dbReference type="EnsemblMetazoa" id="HelroP170232"/>
    </source>
</evidence>
<gene>
    <name evidence="3" type="primary">20203131</name>
    <name evidence="2" type="ORF">HELRODRAFT_170232</name>
</gene>
<reference evidence="2 4" key="2">
    <citation type="journal article" date="2013" name="Nature">
        <title>Insights into bilaterian evolution from three spiralian genomes.</title>
        <authorList>
            <person name="Simakov O."/>
            <person name="Marletaz F."/>
            <person name="Cho S.J."/>
            <person name="Edsinger-Gonzales E."/>
            <person name="Havlak P."/>
            <person name="Hellsten U."/>
            <person name="Kuo D.H."/>
            <person name="Larsson T."/>
            <person name="Lv J."/>
            <person name="Arendt D."/>
            <person name="Savage R."/>
            <person name="Osoegawa K."/>
            <person name="de Jong P."/>
            <person name="Grimwood J."/>
            <person name="Chapman J.A."/>
            <person name="Shapiro H."/>
            <person name="Aerts A."/>
            <person name="Otillar R.P."/>
            <person name="Terry A.Y."/>
            <person name="Boore J.L."/>
            <person name="Grigoriev I.V."/>
            <person name="Lindberg D.R."/>
            <person name="Seaver E.C."/>
            <person name="Weisblat D.A."/>
            <person name="Putnam N.H."/>
            <person name="Rokhsar D.S."/>
        </authorList>
    </citation>
    <scope>NUCLEOTIDE SEQUENCE</scope>
</reference>
<sequence>MKTKGTYHNNNHNNLHNGHRRHRTIQVRRTRLLWSFDTLLRAAEKERVSDEWDPNSRTPSYPDFSQQARNKSLRTYSCPYILEQKVAIMLRCISDQFCAQHWVNNAAALEYNETRRRRSCSLTVENKVRQGRMLDDRLLQQHIGQMDQQKRRGSGRRRDIATPLPSTFNIDDIDFDDEDDDDESPNLQNLKIYKMLVEEFSGEGTPVDTDVVADVPQPTTAISFTMQQPSIPTFSSSSTVSPSSSQSYLEMKSSIDERQRSVAPETLKIDTTECHWPSSSSSFFSSLATSFPAVNMPSSSSSQSKSSSPLLTLSIKSTTTTTASNVVVAMYRSSPNLHPAFRSNS</sequence>
<accession>T1F2T2</accession>
<protein>
    <submittedName>
        <fullName evidence="2 3">Uncharacterized protein</fullName>
    </submittedName>
</protein>
<dbReference type="HOGENOM" id="CLU_804810_0_0_1"/>
<name>T1F2T2_HELRO</name>
<evidence type="ECO:0000313" key="4">
    <source>
        <dbReference type="Proteomes" id="UP000015101"/>
    </source>
</evidence>
<dbReference type="InParanoid" id="T1F2T2"/>
<dbReference type="KEGG" id="hro:HELRODRAFT_170232"/>
<feature type="region of interest" description="Disordered" evidence="1">
    <location>
        <begin position="1"/>
        <end position="22"/>
    </location>
</feature>
<dbReference type="AlphaFoldDB" id="T1F2T2"/>
<dbReference type="GeneID" id="20203131"/>
<dbReference type="EMBL" id="KB096183">
    <property type="protein sequence ID" value="ESO07697.1"/>
    <property type="molecule type" value="Genomic_DNA"/>
</dbReference>
<feature type="compositionally biased region" description="Polar residues" evidence="1">
    <location>
        <begin position="55"/>
        <end position="67"/>
    </location>
</feature>
<feature type="region of interest" description="Disordered" evidence="1">
    <location>
        <begin position="143"/>
        <end position="185"/>
    </location>
</feature>
<dbReference type="RefSeq" id="XP_009014308.1">
    <property type="nucleotide sequence ID" value="XM_009016060.1"/>
</dbReference>
<proteinExistence type="predicted"/>
<evidence type="ECO:0000256" key="1">
    <source>
        <dbReference type="SAM" id="MobiDB-lite"/>
    </source>
</evidence>
<dbReference type="Proteomes" id="UP000015101">
    <property type="component" value="Unassembled WGS sequence"/>
</dbReference>
<dbReference type="EnsemblMetazoa" id="HelroT170232">
    <property type="protein sequence ID" value="HelroP170232"/>
    <property type="gene ID" value="HelroG170232"/>
</dbReference>
<reference evidence="4" key="1">
    <citation type="submission" date="2012-12" db="EMBL/GenBank/DDBJ databases">
        <authorList>
            <person name="Hellsten U."/>
            <person name="Grimwood J."/>
            <person name="Chapman J.A."/>
            <person name="Shapiro H."/>
            <person name="Aerts A."/>
            <person name="Otillar R.P."/>
            <person name="Terry A.Y."/>
            <person name="Boore J.L."/>
            <person name="Simakov O."/>
            <person name="Marletaz F."/>
            <person name="Cho S.-J."/>
            <person name="Edsinger-Gonzales E."/>
            <person name="Havlak P."/>
            <person name="Kuo D.-H."/>
            <person name="Larsson T."/>
            <person name="Lv J."/>
            <person name="Arendt D."/>
            <person name="Savage R."/>
            <person name="Osoegawa K."/>
            <person name="de Jong P."/>
            <person name="Lindberg D.R."/>
            <person name="Seaver E.C."/>
            <person name="Weisblat D.A."/>
            <person name="Putnam N.H."/>
            <person name="Grigoriev I.V."/>
            <person name="Rokhsar D.S."/>
        </authorList>
    </citation>
    <scope>NUCLEOTIDE SEQUENCE</scope>
</reference>
<keyword evidence="4" id="KW-1185">Reference proteome</keyword>
<dbReference type="EMBL" id="AMQM01003493">
    <property type="status" value="NOT_ANNOTATED_CDS"/>
    <property type="molecule type" value="Genomic_DNA"/>
</dbReference>
<organism evidence="3 4">
    <name type="scientific">Helobdella robusta</name>
    <name type="common">Californian leech</name>
    <dbReference type="NCBI Taxonomy" id="6412"/>
    <lineage>
        <taxon>Eukaryota</taxon>
        <taxon>Metazoa</taxon>
        <taxon>Spiralia</taxon>
        <taxon>Lophotrochozoa</taxon>
        <taxon>Annelida</taxon>
        <taxon>Clitellata</taxon>
        <taxon>Hirudinea</taxon>
        <taxon>Rhynchobdellida</taxon>
        <taxon>Glossiphoniidae</taxon>
        <taxon>Helobdella</taxon>
    </lineage>
</organism>
<dbReference type="CTD" id="20203131"/>
<feature type="region of interest" description="Disordered" evidence="1">
    <location>
        <begin position="47"/>
        <end position="67"/>
    </location>
</feature>